<dbReference type="Gene3D" id="3.30.420.10">
    <property type="entry name" value="Ribonuclease H-like superfamily/Ribonuclease H"/>
    <property type="match status" value="1"/>
</dbReference>
<keyword evidence="1" id="KW-1185">Reference proteome</keyword>
<proteinExistence type="predicted"/>
<evidence type="ECO:0000313" key="2">
    <source>
        <dbReference type="WBParaSite" id="Hba_01976"/>
    </source>
</evidence>
<dbReference type="Proteomes" id="UP000095283">
    <property type="component" value="Unplaced"/>
</dbReference>
<protein>
    <submittedName>
        <fullName evidence="2">DDE_3 domain-containing protein</fullName>
    </submittedName>
</protein>
<dbReference type="AlphaFoldDB" id="A0A1I7WBC0"/>
<sequence>MRNSFRHTVNKNSDDTVFYFALRFASGRLEVFDGLKLRIIGIIPTYETCPEILHRIQIQRARRPVQSIHVTVLQPNLGASICVDGDIILLESEMSKGKNITPNQRNRRARKWTGTFSYHLNPIEHLWNDVEQEVQRQKPSNIRELEKTWY</sequence>
<accession>A0A1I7WBC0</accession>
<dbReference type="GO" id="GO:0003676">
    <property type="term" value="F:nucleic acid binding"/>
    <property type="evidence" value="ECO:0007669"/>
    <property type="project" value="InterPro"/>
</dbReference>
<organism evidence="1 2">
    <name type="scientific">Heterorhabditis bacteriophora</name>
    <name type="common">Entomopathogenic nematode worm</name>
    <dbReference type="NCBI Taxonomy" id="37862"/>
    <lineage>
        <taxon>Eukaryota</taxon>
        <taxon>Metazoa</taxon>
        <taxon>Ecdysozoa</taxon>
        <taxon>Nematoda</taxon>
        <taxon>Chromadorea</taxon>
        <taxon>Rhabditida</taxon>
        <taxon>Rhabditina</taxon>
        <taxon>Rhabditomorpha</taxon>
        <taxon>Strongyloidea</taxon>
        <taxon>Heterorhabditidae</taxon>
        <taxon>Heterorhabditis</taxon>
    </lineage>
</organism>
<evidence type="ECO:0000313" key="1">
    <source>
        <dbReference type="Proteomes" id="UP000095283"/>
    </source>
</evidence>
<dbReference type="InterPro" id="IPR036397">
    <property type="entry name" value="RNaseH_sf"/>
</dbReference>
<reference evidence="2" key="1">
    <citation type="submission" date="2016-11" db="UniProtKB">
        <authorList>
            <consortium name="WormBaseParasite"/>
        </authorList>
    </citation>
    <scope>IDENTIFICATION</scope>
</reference>
<name>A0A1I7WBC0_HETBA</name>
<dbReference type="WBParaSite" id="Hba_01976">
    <property type="protein sequence ID" value="Hba_01976"/>
    <property type="gene ID" value="Hba_01976"/>
</dbReference>